<feature type="domain" description="Chitin-binding type-2" evidence="3">
    <location>
        <begin position="243"/>
        <end position="299"/>
    </location>
</feature>
<dbReference type="GO" id="GO:0008061">
    <property type="term" value="F:chitin binding"/>
    <property type="evidence" value="ECO:0007669"/>
    <property type="project" value="InterPro"/>
</dbReference>
<dbReference type="PROSITE" id="PS50940">
    <property type="entry name" value="CHIT_BIND_II"/>
    <property type="match status" value="2"/>
</dbReference>
<dbReference type="WBParaSite" id="L893_g9730.t1">
    <property type="protein sequence ID" value="L893_g9730.t1"/>
    <property type="gene ID" value="L893_g9730"/>
</dbReference>
<dbReference type="AlphaFoldDB" id="A0A1I8AW92"/>
<reference evidence="5" key="1">
    <citation type="submission" date="2016-11" db="UniProtKB">
        <authorList>
            <consortium name="WormBaseParasite"/>
        </authorList>
    </citation>
    <scope>IDENTIFICATION</scope>
</reference>
<dbReference type="GO" id="GO:0005576">
    <property type="term" value="C:extracellular region"/>
    <property type="evidence" value="ECO:0007669"/>
    <property type="project" value="InterPro"/>
</dbReference>
<dbReference type="Gene3D" id="3.20.20.80">
    <property type="entry name" value="Glycosidases"/>
    <property type="match status" value="1"/>
</dbReference>
<dbReference type="InterPro" id="IPR002557">
    <property type="entry name" value="Chitin-bd_dom"/>
</dbReference>
<dbReference type="InterPro" id="IPR036508">
    <property type="entry name" value="Chitin-bd_dom_sf"/>
</dbReference>
<dbReference type="SUPFAM" id="SSF57625">
    <property type="entry name" value="Invertebrate chitin-binding proteins"/>
    <property type="match status" value="1"/>
</dbReference>
<organism evidence="4 5">
    <name type="scientific">Steinernema glaseri</name>
    <dbReference type="NCBI Taxonomy" id="37863"/>
    <lineage>
        <taxon>Eukaryota</taxon>
        <taxon>Metazoa</taxon>
        <taxon>Ecdysozoa</taxon>
        <taxon>Nematoda</taxon>
        <taxon>Chromadorea</taxon>
        <taxon>Rhabditida</taxon>
        <taxon>Tylenchina</taxon>
        <taxon>Panagrolaimomorpha</taxon>
        <taxon>Strongyloidoidea</taxon>
        <taxon>Steinernematidae</taxon>
        <taxon>Steinernema</taxon>
    </lineage>
</organism>
<protein>
    <submittedName>
        <fullName evidence="5">Chitin-binding type-2 domain-containing protein</fullName>
    </submittedName>
</protein>
<proteinExistence type="predicted"/>
<evidence type="ECO:0000313" key="4">
    <source>
        <dbReference type="Proteomes" id="UP000095287"/>
    </source>
</evidence>
<feature type="compositionally biased region" description="Low complexity" evidence="1">
    <location>
        <begin position="203"/>
        <end position="234"/>
    </location>
</feature>
<evidence type="ECO:0000313" key="5">
    <source>
        <dbReference type="WBParaSite" id="L893_g9730.t1"/>
    </source>
</evidence>
<dbReference type="SMART" id="SM00494">
    <property type="entry name" value="ChtBD2"/>
    <property type="match status" value="2"/>
</dbReference>
<name>A0A1I8AW92_9BILA</name>
<feature type="chain" id="PRO_5009315176" evidence="2">
    <location>
        <begin position="25"/>
        <end position="474"/>
    </location>
</feature>
<sequence length="474" mass="51925">MYIKLLLIHQLIAAFLPLLPAVQSVDLEGRNATIELQSTSTTANVTDTSTITHSTAHDEHQELRANSSLMTPLLSTEDTPVSTQFTPTTIETQSPSTTVELPSAMTTVNVTDILTITDSTAHEEHQGLWANHSSMAPLASTEDTPAINSTQSAPTTIELQSPSTTVDVTDTSTIAHSTAHDEHQEQRANSSEMTPLLSTEDMPNTSNITPSTTPEASSSPFSTTTGHSQGTTQSRLVIQKMPEFNCRGMYDGYYSSGCGEVYFSCIGQRGFVRFCPVGLKFSQETRLCDFKERVPECGGSIPQPAVPQRSEPEAPQPKGPLLAKPDHHNLSQSITPQLRSDFSAVTSTNAPVQTTHRPILPIYVPYVEADRPQSIKPKPQHRADFSAVTSTNAPVRTTGRHILPIYVPYVEADSCFAKIEGIYSDGSCNRNYYACIQNGSEMTKFDFKCEENEVYDMDTHKCLKRASLRLCAHH</sequence>
<feature type="region of interest" description="Disordered" evidence="1">
    <location>
        <begin position="298"/>
        <end position="328"/>
    </location>
</feature>
<accession>A0A1I8AW92</accession>
<feature type="domain" description="Chitin-binding type-2" evidence="3">
    <location>
        <begin position="412"/>
        <end position="473"/>
    </location>
</feature>
<dbReference type="Pfam" id="PF01607">
    <property type="entry name" value="CBM_14"/>
    <property type="match status" value="1"/>
</dbReference>
<evidence type="ECO:0000256" key="2">
    <source>
        <dbReference type="SAM" id="SignalP"/>
    </source>
</evidence>
<feature type="compositionally biased region" description="Low complexity" evidence="1">
    <location>
        <begin position="163"/>
        <end position="173"/>
    </location>
</feature>
<keyword evidence="2" id="KW-0732">Signal</keyword>
<evidence type="ECO:0000259" key="3">
    <source>
        <dbReference type="PROSITE" id="PS50940"/>
    </source>
</evidence>
<keyword evidence="4" id="KW-1185">Reference proteome</keyword>
<dbReference type="Proteomes" id="UP000095287">
    <property type="component" value="Unplaced"/>
</dbReference>
<feature type="signal peptide" evidence="2">
    <location>
        <begin position="1"/>
        <end position="24"/>
    </location>
</feature>
<evidence type="ECO:0000256" key="1">
    <source>
        <dbReference type="SAM" id="MobiDB-lite"/>
    </source>
</evidence>
<feature type="compositionally biased region" description="Polar residues" evidence="1">
    <location>
        <begin position="187"/>
        <end position="197"/>
    </location>
</feature>
<feature type="compositionally biased region" description="Polar residues" evidence="1">
    <location>
        <begin position="141"/>
        <end position="162"/>
    </location>
</feature>
<feature type="region of interest" description="Disordered" evidence="1">
    <location>
        <begin position="139"/>
        <end position="235"/>
    </location>
</feature>